<organism evidence="3 4">
    <name type="scientific">Polarella glacialis</name>
    <name type="common">Dinoflagellate</name>
    <dbReference type="NCBI Taxonomy" id="89957"/>
    <lineage>
        <taxon>Eukaryota</taxon>
        <taxon>Sar</taxon>
        <taxon>Alveolata</taxon>
        <taxon>Dinophyceae</taxon>
        <taxon>Suessiales</taxon>
        <taxon>Suessiaceae</taxon>
        <taxon>Polarella</taxon>
    </lineage>
</organism>
<sequence length="851" mass="90487">MLEADCNDDGDVQEEDEVEEFGAFLMGGSSGGGNKVAPLQDNVAGVNPADAEMAAALQGDGAVVNEKKKLEDHKFCITCGCIKANSRGHKHRAPTHKFRPLLPEELAALIATAGHQRVVETADGKPYVLTFGKHKGATLQALKQKDPSYLTWLVRAKLHLTRPSLHKVARDNCSFCGDLCHNAATCPLRAETNGAEERRCVQAAHRAARAEARDLSHRKYVAENQRSDLYSAGPQKRGRAANLRSFTGLQRASPKELCQWMVEDGFPRQPPQAPPAPGSPPQAASPGSPPRQPPSQPPQADPQADPQAAPQAAPQTAPKATPQTGPKAAHQEPDSAAGASALHCAVAPEEPEPPEEPDPTAEESSCAEAQAAAAAAASAAAEVVEWQQKVQEQRATLAQSDRCRGELRASVEGLQQQVASLTGERERLLKGGASEDAEELEAQMAAAQKETSDAESSLAKSSSALDEARAAAAAAASAADVQASELLEEETDVAQLRSSADSSEASAAAARERVRGMVAVSEVQRHEAESKELRESLAIVGIESRQLRLALAEALSSGADLPTAMKELEVLRESAEAASQRVKALETSNAQLEGRLAQIDKDIARLRKGTVDLRSEEDLMREVIFERNEELLRKVEDLTEEEHVAAEDRRQLLCAAVSRVTMVDSAEARIAKRSDLEAKINSLEAAHKTSSAEVERLRRTNGAMFQQVLGSDGEGPFAGALEQGSMLDSEEDIAFRDETGRLVRGQLLLTTQAGSVKADAGALALAVQQLLAEREEAFWVERQRLSDHVISLERAKGGRTSALLREYDATARGGGSSSSSASSQGLAAAPAAAASAVRGGLQRLQKSFLSA</sequence>
<name>A0A813KEA6_POLGL</name>
<dbReference type="EMBL" id="CAJNNW010029948">
    <property type="protein sequence ID" value="CAE8701955.1"/>
    <property type="molecule type" value="Genomic_DNA"/>
</dbReference>
<feature type="coiled-coil region" evidence="1">
    <location>
        <begin position="565"/>
        <end position="648"/>
    </location>
</feature>
<evidence type="ECO:0000313" key="3">
    <source>
        <dbReference type="EMBL" id="CAE8701955.1"/>
    </source>
</evidence>
<feature type="compositionally biased region" description="Low complexity" evidence="2">
    <location>
        <begin position="301"/>
        <end position="328"/>
    </location>
</feature>
<accession>A0A813KEA6</accession>
<feature type="region of interest" description="Disordered" evidence="2">
    <location>
        <begin position="265"/>
        <end position="381"/>
    </location>
</feature>
<dbReference type="AlphaFoldDB" id="A0A813KEA6"/>
<proteinExistence type="predicted"/>
<protein>
    <submittedName>
        <fullName evidence="3">Uncharacterized protein</fullName>
    </submittedName>
</protein>
<keyword evidence="1" id="KW-0175">Coiled coil</keyword>
<evidence type="ECO:0000313" key="4">
    <source>
        <dbReference type="Proteomes" id="UP000626109"/>
    </source>
</evidence>
<reference evidence="3" key="1">
    <citation type="submission" date="2021-02" db="EMBL/GenBank/DDBJ databases">
        <authorList>
            <person name="Dougan E. K."/>
            <person name="Rhodes N."/>
            <person name="Thang M."/>
            <person name="Chan C."/>
        </authorList>
    </citation>
    <scope>NUCLEOTIDE SEQUENCE</scope>
</reference>
<comment type="caution">
    <text evidence="3">The sequence shown here is derived from an EMBL/GenBank/DDBJ whole genome shotgun (WGS) entry which is preliminary data.</text>
</comment>
<feature type="compositionally biased region" description="Pro residues" evidence="2">
    <location>
        <begin position="287"/>
        <end position="300"/>
    </location>
</feature>
<feature type="region of interest" description="Disordered" evidence="2">
    <location>
        <begin position="418"/>
        <end position="471"/>
    </location>
</feature>
<feature type="coiled-coil region" evidence="1">
    <location>
        <begin position="673"/>
        <end position="700"/>
    </location>
</feature>
<feature type="compositionally biased region" description="Low complexity" evidence="2">
    <location>
        <begin position="442"/>
        <end position="471"/>
    </location>
</feature>
<evidence type="ECO:0000256" key="2">
    <source>
        <dbReference type="SAM" id="MobiDB-lite"/>
    </source>
</evidence>
<feature type="compositionally biased region" description="Low complexity" evidence="2">
    <location>
        <begin position="362"/>
        <end position="381"/>
    </location>
</feature>
<evidence type="ECO:0000256" key="1">
    <source>
        <dbReference type="SAM" id="Coils"/>
    </source>
</evidence>
<feature type="compositionally biased region" description="Pro residues" evidence="2">
    <location>
        <begin position="268"/>
        <end position="280"/>
    </location>
</feature>
<gene>
    <name evidence="3" type="ORF">PGLA2088_LOCUS32237</name>
</gene>
<dbReference type="Proteomes" id="UP000626109">
    <property type="component" value="Unassembled WGS sequence"/>
</dbReference>
<feature type="compositionally biased region" description="Acidic residues" evidence="2">
    <location>
        <begin position="349"/>
        <end position="361"/>
    </location>
</feature>